<feature type="compositionally biased region" description="Low complexity" evidence="1">
    <location>
        <begin position="179"/>
        <end position="194"/>
    </location>
</feature>
<feature type="region of interest" description="Disordered" evidence="1">
    <location>
        <begin position="176"/>
        <end position="243"/>
    </location>
</feature>
<dbReference type="Pfam" id="PF09534">
    <property type="entry name" value="Trp_oprn_chp"/>
    <property type="match status" value="1"/>
</dbReference>
<dbReference type="InterPro" id="IPR019051">
    <property type="entry name" value="Trp_biosyn_TM_oprn/chp"/>
</dbReference>
<feature type="compositionally biased region" description="Low complexity" evidence="1">
    <location>
        <begin position="202"/>
        <end position="220"/>
    </location>
</feature>
<evidence type="ECO:0000313" key="3">
    <source>
        <dbReference type="EMBL" id="MFC6238673.1"/>
    </source>
</evidence>
<accession>A0ABW1T3R9</accession>
<gene>
    <name evidence="3" type="ORF">ACFQGU_12365</name>
</gene>
<comment type="caution">
    <text evidence="3">The sequence shown here is derived from an EMBL/GenBank/DDBJ whole genome shotgun (WGS) entry which is preliminary data.</text>
</comment>
<keyword evidence="2" id="KW-0812">Transmembrane</keyword>
<name>A0ABW1T3R9_9ACTN</name>
<feature type="transmembrane region" description="Helical" evidence="2">
    <location>
        <begin position="66"/>
        <end position="83"/>
    </location>
</feature>
<reference evidence="4" key="1">
    <citation type="journal article" date="2019" name="Int. J. Syst. Evol. Microbiol.">
        <title>The Global Catalogue of Microorganisms (GCM) 10K type strain sequencing project: providing services to taxonomists for standard genome sequencing and annotation.</title>
        <authorList>
            <consortium name="The Broad Institute Genomics Platform"/>
            <consortium name="The Broad Institute Genome Sequencing Center for Infectious Disease"/>
            <person name="Wu L."/>
            <person name="Ma J."/>
        </authorList>
    </citation>
    <scope>NUCLEOTIDE SEQUENCE [LARGE SCALE GENOMIC DNA]</scope>
    <source>
        <strain evidence="4">CGMCC 4.7317</strain>
    </source>
</reference>
<feature type="transmembrane region" description="Helical" evidence="2">
    <location>
        <begin position="141"/>
        <end position="161"/>
    </location>
</feature>
<evidence type="ECO:0000256" key="1">
    <source>
        <dbReference type="SAM" id="MobiDB-lite"/>
    </source>
</evidence>
<keyword evidence="4" id="KW-1185">Reference proteome</keyword>
<dbReference type="EMBL" id="JBHSTI010000008">
    <property type="protein sequence ID" value="MFC6238673.1"/>
    <property type="molecule type" value="Genomic_DNA"/>
</dbReference>
<feature type="transmembrane region" description="Helical" evidence="2">
    <location>
        <begin position="23"/>
        <end position="46"/>
    </location>
</feature>
<proteinExistence type="predicted"/>
<organism evidence="3 4">
    <name type="scientific">Longivirga aurantiaca</name>
    <dbReference type="NCBI Taxonomy" id="1837743"/>
    <lineage>
        <taxon>Bacteria</taxon>
        <taxon>Bacillati</taxon>
        <taxon>Actinomycetota</taxon>
        <taxon>Actinomycetes</taxon>
        <taxon>Sporichthyales</taxon>
        <taxon>Sporichthyaceae</taxon>
        <taxon>Longivirga</taxon>
    </lineage>
</organism>
<keyword evidence="2" id="KW-0472">Membrane</keyword>
<protein>
    <submittedName>
        <fullName evidence="3">Trp biosynthesis-associated membrane protein</fullName>
    </submittedName>
</protein>
<dbReference type="Proteomes" id="UP001596138">
    <property type="component" value="Unassembled WGS sequence"/>
</dbReference>
<evidence type="ECO:0000256" key="2">
    <source>
        <dbReference type="SAM" id="Phobius"/>
    </source>
</evidence>
<feature type="transmembrane region" description="Helical" evidence="2">
    <location>
        <begin position="90"/>
        <end position="110"/>
    </location>
</feature>
<evidence type="ECO:0000313" key="4">
    <source>
        <dbReference type="Proteomes" id="UP001596138"/>
    </source>
</evidence>
<keyword evidence="2" id="KW-1133">Transmembrane helix</keyword>
<sequence>MSDDAGLLAEAVAPDRRGYRRALLLLAVGAALLFVGYAQVWASAVVLQEGLPSLAVELKGREIQPAGSASAILALAGIAGLVATRRFGRAVTGVLLVLEGLVALVGALWFGTGAGNRADVVRLVSEKAGIDVDVELSVRPWWVVVAVGGALLVVVGVLAALRGGTWPVMGRKYERADGDGSSAAAGAPTGPASAWEQLDQGVDPTVDPTADPAPDTQPEPTRGRSPGPATGTMTPTDAPEDTP</sequence>
<dbReference type="RefSeq" id="WP_386767084.1">
    <property type="nucleotide sequence ID" value="NZ_JBHSTI010000008.1"/>
</dbReference>